<proteinExistence type="predicted"/>
<evidence type="ECO:0008006" key="4">
    <source>
        <dbReference type="Google" id="ProtNLM"/>
    </source>
</evidence>
<organism evidence="2 3">
    <name type="scientific">Trichostrongylus colubriformis</name>
    <name type="common">Black scour worm</name>
    <dbReference type="NCBI Taxonomy" id="6319"/>
    <lineage>
        <taxon>Eukaryota</taxon>
        <taxon>Metazoa</taxon>
        <taxon>Ecdysozoa</taxon>
        <taxon>Nematoda</taxon>
        <taxon>Chromadorea</taxon>
        <taxon>Rhabditida</taxon>
        <taxon>Rhabditina</taxon>
        <taxon>Rhabditomorpha</taxon>
        <taxon>Strongyloidea</taxon>
        <taxon>Trichostrongylidae</taxon>
        <taxon>Trichostrongylus</taxon>
    </lineage>
</organism>
<gene>
    <name evidence="2" type="ORF">GCK32_017151</name>
</gene>
<accession>A0AAN8ILC2</accession>
<name>A0AAN8ILC2_TRICO</name>
<feature type="signal peptide" evidence="1">
    <location>
        <begin position="1"/>
        <end position="32"/>
    </location>
</feature>
<keyword evidence="1" id="KW-0732">Signal</keyword>
<dbReference type="Proteomes" id="UP001331761">
    <property type="component" value="Unassembled WGS sequence"/>
</dbReference>
<dbReference type="EMBL" id="WIXE01009050">
    <property type="protein sequence ID" value="KAK5978749.1"/>
    <property type="molecule type" value="Genomic_DNA"/>
</dbReference>
<dbReference type="AlphaFoldDB" id="A0AAN8ILC2"/>
<feature type="chain" id="PRO_5042957075" description="Secreted protein" evidence="1">
    <location>
        <begin position="33"/>
        <end position="98"/>
    </location>
</feature>
<sequence length="98" mass="11074">MTSFCRDRLIGKQTMLAHLLVTLVIASANVQGLQSDGCDILTVCNGNIRCTETLMYRLNLEHCVSGNAVSQEKRGEFDIRNGDLQVLRRPLHHFIQQF</sequence>
<keyword evidence="3" id="KW-1185">Reference proteome</keyword>
<evidence type="ECO:0000313" key="3">
    <source>
        <dbReference type="Proteomes" id="UP001331761"/>
    </source>
</evidence>
<evidence type="ECO:0000313" key="2">
    <source>
        <dbReference type="EMBL" id="KAK5978749.1"/>
    </source>
</evidence>
<comment type="caution">
    <text evidence="2">The sequence shown here is derived from an EMBL/GenBank/DDBJ whole genome shotgun (WGS) entry which is preliminary data.</text>
</comment>
<reference evidence="2 3" key="1">
    <citation type="submission" date="2019-10" db="EMBL/GenBank/DDBJ databases">
        <title>Assembly and Annotation for the nematode Trichostrongylus colubriformis.</title>
        <authorList>
            <person name="Martin J."/>
        </authorList>
    </citation>
    <scope>NUCLEOTIDE SEQUENCE [LARGE SCALE GENOMIC DNA]</scope>
    <source>
        <strain evidence="2">G859</strain>
        <tissue evidence="2">Whole worm</tissue>
    </source>
</reference>
<protein>
    <recommendedName>
        <fullName evidence="4">Secreted protein</fullName>
    </recommendedName>
</protein>
<evidence type="ECO:0000256" key="1">
    <source>
        <dbReference type="SAM" id="SignalP"/>
    </source>
</evidence>